<dbReference type="GO" id="GO:0005524">
    <property type="term" value="F:ATP binding"/>
    <property type="evidence" value="ECO:0007669"/>
    <property type="project" value="TreeGrafter"/>
</dbReference>
<dbReference type="GO" id="GO:0016887">
    <property type="term" value="F:ATP hydrolysis activity"/>
    <property type="evidence" value="ECO:0007669"/>
    <property type="project" value="TreeGrafter"/>
</dbReference>
<geneLocation type="plasmid" evidence="3 4">
    <name>unnamed</name>
</geneLocation>
<dbReference type="Gene3D" id="3.40.50.300">
    <property type="entry name" value="P-loop containing nucleotide triphosphate hydrolases"/>
    <property type="match status" value="1"/>
</dbReference>
<proteinExistence type="predicted"/>
<evidence type="ECO:0000313" key="3">
    <source>
        <dbReference type="EMBL" id="UYC82728.1"/>
    </source>
</evidence>
<evidence type="ECO:0000256" key="1">
    <source>
        <dbReference type="SAM" id="MobiDB-lite"/>
    </source>
</evidence>
<dbReference type="InterPro" id="IPR050625">
    <property type="entry name" value="ParA/MinD_ATPase"/>
</dbReference>
<dbReference type="Proteomes" id="UP001062223">
    <property type="component" value="Plasmid unnamed"/>
</dbReference>
<feature type="domain" description="AAA" evidence="2">
    <location>
        <begin position="199"/>
        <end position="355"/>
    </location>
</feature>
<dbReference type="GO" id="GO:0005829">
    <property type="term" value="C:cytosol"/>
    <property type="evidence" value="ECO:0007669"/>
    <property type="project" value="TreeGrafter"/>
</dbReference>
<dbReference type="EMBL" id="CP106880">
    <property type="protein sequence ID" value="UYC82728.1"/>
    <property type="molecule type" value="Genomic_DNA"/>
</dbReference>
<sequence>MPNSTVHVDYSLIADEGTLTIGDVAFTGDTAYPDAMDWLRDVATQLGNAVVVRSHDRATGQDTLFSIDGHGAIAPVTGTVDGGHDVPAAPQAQAQAPAPAAVSTSPWLDAAAANRGQETAAAPADVPVSPPNAATVDEAPATRREARQSFLTQETVEEPATTGFRGFLTGLGLRMAPSEAERRHREQVHLVSQHHVGPRTIMVANGKGGAGKTLATVCLSTVLTRHSGAATVAWDNNQTRGTLGWSTEAARHDASVLDLLPEIDRLLGTEARSADMAEYVHHQTRDRYDVLKSKPDILAAEQRFGAETVDRVHKVLTKFYRLVLIDSGNDETDPMWLAGLDRTDQLVVPTTTDDKWCESAALLLEQLVNAGGRYRELAENAVVIVGVETSDVKPEKVTEQVRRFKDAGLGRDVLTIPYDAGLKARIINFDALQESTKLAWLAAGAAVAKGL</sequence>
<feature type="compositionally biased region" description="Low complexity" evidence="1">
    <location>
        <begin position="120"/>
        <end position="134"/>
    </location>
</feature>
<keyword evidence="3" id="KW-0614">Plasmid</keyword>
<dbReference type="PANTHER" id="PTHR43384:SF14">
    <property type="entry name" value="ESX-1 SECRETION-ASSOCIATED PROTEIN ESPI"/>
    <property type="match status" value="1"/>
</dbReference>
<dbReference type="PANTHER" id="PTHR43384">
    <property type="entry name" value="SEPTUM SITE-DETERMINING PROTEIN MIND HOMOLOG, CHLOROPLASTIC-RELATED"/>
    <property type="match status" value="1"/>
</dbReference>
<gene>
    <name evidence="3" type="ORF">OE229_18020</name>
</gene>
<dbReference type="GO" id="GO:0051782">
    <property type="term" value="P:negative regulation of cell division"/>
    <property type="evidence" value="ECO:0007669"/>
    <property type="project" value="TreeGrafter"/>
</dbReference>
<dbReference type="InterPro" id="IPR027417">
    <property type="entry name" value="P-loop_NTPase"/>
</dbReference>
<dbReference type="RefSeq" id="WP_214585430.1">
    <property type="nucleotide sequence ID" value="NZ_CP106880.1"/>
</dbReference>
<reference evidence="3" key="1">
    <citation type="submission" date="2022-09" db="EMBL/GenBank/DDBJ databases">
        <title>Taxonomy of Curtobacterium flaccumfaciens.</title>
        <authorList>
            <person name="Osdaghi E."/>
            <person name="Taghavi S.M."/>
            <person name="Hamidizade M."/>
            <person name="Abachi H."/>
            <person name="Fazliarab A."/>
            <person name="Baeyen S."/>
            <person name="Portier P."/>
            <person name="Van Vaerenbergh J."/>
            <person name="Jacques M.-A."/>
        </authorList>
    </citation>
    <scope>NUCLEOTIDE SEQUENCE</scope>
    <source>
        <strain evidence="3">AGQB46</strain>
        <plasmid evidence="3">unnamed</plasmid>
    </source>
</reference>
<evidence type="ECO:0000259" key="2">
    <source>
        <dbReference type="Pfam" id="PF13614"/>
    </source>
</evidence>
<dbReference type="InterPro" id="IPR025669">
    <property type="entry name" value="AAA_dom"/>
</dbReference>
<feature type="region of interest" description="Disordered" evidence="1">
    <location>
        <begin position="115"/>
        <end position="144"/>
    </location>
</feature>
<evidence type="ECO:0000313" key="4">
    <source>
        <dbReference type="Proteomes" id="UP001062223"/>
    </source>
</evidence>
<dbReference type="GO" id="GO:0009898">
    <property type="term" value="C:cytoplasmic side of plasma membrane"/>
    <property type="evidence" value="ECO:0007669"/>
    <property type="project" value="TreeGrafter"/>
</dbReference>
<name>A0A9Q9PC04_9MICO</name>
<dbReference type="AlphaFoldDB" id="A0A9Q9PC04"/>
<protein>
    <submittedName>
        <fullName evidence="3">AAA family ATPase</fullName>
    </submittedName>
</protein>
<feature type="compositionally biased region" description="Low complexity" evidence="1">
    <location>
        <begin position="87"/>
        <end position="101"/>
    </location>
</feature>
<accession>A0A9Q9PC04</accession>
<dbReference type="SUPFAM" id="SSF52540">
    <property type="entry name" value="P-loop containing nucleoside triphosphate hydrolases"/>
    <property type="match status" value="1"/>
</dbReference>
<feature type="region of interest" description="Disordered" evidence="1">
    <location>
        <begin position="78"/>
        <end position="103"/>
    </location>
</feature>
<dbReference type="Pfam" id="PF13614">
    <property type="entry name" value="AAA_31"/>
    <property type="match status" value="1"/>
</dbReference>
<organism evidence="3 4">
    <name type="scientific">Curtobacterium poinsettiae</name>
    <dbReference type="NCBI Taxonomy" id="159612"/>
    <lineage>
        <taxon>Bacteria</taxon>
        <taxon>Bacillati</taxon>
        <taxon>Actinomycetota</taxon>
        <taxon>Actinomycetes</taxon>
        <taxon>Micrococcales</taxon>
        <taxon>Microbacteriaceae</taxon>
        <taxon>Curtobacterium</taxon>
    </lineage>
</organism>
<dbReference type="KEGG" id="cpoi:OE229_18020"/>